<comment type="caution">
    <text evidence="1">The sequence shown here is derived from an EMBL/GenBank/DDBJ whole genome shotgun (WGS) entry which is preliminary data.</text>
</comment>
<protein>
    <submittedName>
        <fullName evidence="1">Uncharacterized protein</fullName>
    </submittedName>
</protein>
<dbReference type="Gene3D" id="3.20.20.80">
    <property type="entry name" value="Glycosidases"/>
    <property type="match status" value="1"/>
</dbReference>
<evidence type="ECO:0000313" key="1">
    <source>
        <dbReference type="EMBL" id="MEM4990570.1"/>
    </source>
</evidence>
<reference evidence="1 2" key="1">
    <citation type="submission" date="2024-02" db="EMBL/GenBank/DDBJ databases">
        <title>Draft genome sequence of Collimonas sp. strain H4R21, an effective mineral-weathering bacterial strain isolated from the beech rhizosphere.</title>
        <authorList>
            <person name="Morin E."/>
            <person name="Uroz S."/>
            <person name="Leveau J.H.J."/>
            <person name="Kumar R."/>
            <person name="Rey M.W."/>
            <person name="Pham J."/>
        </authorList>
    </citation>
    <scope>NUCLEOTIDE SEQUENCE [LARGE SCALE GENOMIC DNA]</scope>
    <source>
        <strain evidence="1 2">H4R21</strain>
    </source>
</reference>
<dbReference type="Proteomes" id="UP001495910">
    <property type="component" value="Unassembled WGS sequence"/>
</dbReference>
<name>A0ABU9Q2Z1_9BURK</name>
<accession>A0ABU9Q2Z1</accession>
<keyword evidence="2" id="KW-1185">Reference proteome</keyword>
<evidence type="ECO:0000313" key="2">
    <source>
        <dbReference type="Proteomes" id="UP001495910"/>
    </source>
</evidence>
<sequence>MKMHLAVCNVKSRANLRRFNRRRILGMLVVATLCGCQQDPLQARLKQSPPTRVRGIVWQLDDQTLHPMGNWERLGARELLIQWTAVDGINYLPGAEGRAAARFPDWQRIAAEPWANKVIVGLAGRFDETAARANVAALIEESRKLAALPTPLHVAGWFFPLEVDSSWSDAARLGPLLAALPRPLWISVYDSANVGADTLSQWLASWLPPDVGIFFQDGVGIHAREASVARHYADVLAARFGKQRVRIIAEAFRPRQGGGFRPATAAELKPQLAVYDGFSVYLFDGPHYLNRDLVNELAGPENAAENGG</sequence>
<dbReference type="EMBL" id="JBANDC010000026">
    <property type="protein sequence ID" value="MEM4990570.1"/>
    <property type="molecule type" value="Genomic_DNA"/>
</dbReference>
<gene>
    <name evidence="1" type="ORF">V8G57_24495</name>
</gene>
<organism evidence="1 2">
    <name type="scientific">Collimonas rhizosphaerae</name>
    <dbReference type="NCBI Taxonomy" id="3126357"/>
    <lineage>
        <taxon>Bacteria</taxon>
        <taxon>Pseudomonadati</taxon>
        <taxon>Pseudomonadota</taxon>
        <taxon>Betaproteobacteria</taxon>
        <taxon>Burkholderiales</taxon>
        <taxon>Oxalobacteraceae</taxon>
        <taxon>Collimonas</taxon>
    </lineage>
</organism>
<proteinExistence type="predicted"/>